<accession>A0A4Y7TH33</accession>
<gene>
    <name evidence="1" type="ORF">FA13DRAFT_156815</name>
</gene>
<organism evidence="1 2">
    <name type="scientific">Coprinellus micaceus</name>
    <name type="common">Glistening ink-cap mushroom</name>
    <name type="synonym">Coprinus micaceus</name>
    <dbReference type="NCBI Taxonomy" id="71717"/>
    <lineage>
        <taxon>Eukaryota</taxon>
        <taxon>Fungi</taxon>
        <taxon>Dikarya</taxon>
        <taxon>Basidiomycota</taxon>
        <taxon>Agaricomycotina</taxon>
        <taxon>Agaricomycetes</taxon>
        <taxon>Agaricomycetidae</taxon>
        <taxon>Agaricales</taxon>
        <taxon>Agaricineae</taxon>
        <taxon>Psathyrellaceae</taxon>
        <taxon>Coprinellus</taxon>
    </lineage>
</organism>
<name>A0A4Y7TH33_COPMI</name>
<evidence type="ECO:0000313" key="2">
    <source>
        <dbReference type="Proteomes" id="UP000298030"/>
    </source>
</evidence>
<reference evidence="1 2" key="1">
    <citation type="journal article" date="2019" name="Nat. Ecol. Evol.">
        <title>Megaphylogeny resolves global patterns of mushroom evolution.</title>
        <authorList>
            <person name="Varga T."/>
            <person name="Krizsan K."/>
            <person name="Foldi C."/>
            <person name="Dima B."/>
            <person name="Sanchez-Garcia M."/>
            <person name="Sanchez-Ramirez S."/>
            <person name="Szollosi G.J."/>
            <person name="Szarkandi J.G."/>
            <person name="Papp V."/>
            <person name="Albert L."/>
            <person name="Andreopoulos W."/>
            <person name="Angelini C."/>
            <person name="Antonin V."/>
            <person name="Barry K.W."/>
            <person name="Bougher N.L."/>
            <person name="Buchanan P."/>
            <person name="Buyck B."/>
            <person name="Bense V."/>
            <person name="Catcheside P."/>
            <person name="Chovatia M."/>
            <person name="Cooper J."/>
            <person name="Damon W."/>
            <person name="Desjardin D."/>
            <person name="Finy P."/>
            <person name="Geml J."/>
            <person name="Haridas S."/>
            <person name="Hughes K."/>
            <person name="Justo A."/>
            <person name="Karasinski D."/>
            <person name="Kautmanova I."/>
            <person name="Kiss B."/>
            <person name="Kocsube S."/>
            <person name="Kotiranta H."/>
            <person name="LaButti K.M."/>
            <person name="Lechner B.E."/>
            <person name="Liimatainen K."/>
            <person name="Lipzen A."/>
            <person name="Lukacs Z."/>
            <person name="Mihaltcheva S."/>
            <person name="Morgado L.N."/>
            <person name="Niskanen T."/>
            <person name="Noordeloos M.E."/>
            <person name="Ohm R.A."/>
            <person name="Ortiz-Santana B."/>
            <person name="Ovrebo C."/>
            <person name="Racz N."/>
            <person name="Riley R."/>
            <person name="Savchenko A."/>
            <person name="Shiryaev A."/>
            <person name="Soop K."/>
            <person name="Spirin V."/>
            <person name="Szebenyi C."/>
            <person name="Tomsovsky M."/>
            <person name="Tulloss R.E."/>
            <person name="Uehling J."/>
            <person name="Grigoriev I.V."/>
            <person name="Vagvolgyi C."/>
            <person name="Papp T."/>
            <person name="Martin F.M."/>
            <person name="Miettinen O."/>
            <person name="Hibbett D.S."/>
            <person name="Nagy L.G."/>
        </authorList>
    </citation>
    <scope>NUCLEOTIDE SEQUENCE [LARGE SCALE GENOMIC DNA]</scope>
    <source>
        <strain evidence="1 2">FP101781</strain>
    </source>
</reference>
<sequence length="144" mass="15923">MAMPHGCGVSSLGRWAAMTGHQSHANRVNRVQSHFVCLCLSSDGEGESKPAPRCAQTNAATPRPGEIEPLLGIRGSVWRHCSRTAEADARQHRFVWHRSVFCLHVGRLCGRRHEAYVPCPMQPLIITEISGCVKDDRHRMTSGT</sequence>
<proteinExistence type="predicted"/>
<keyword evidence="2" id="KW-1185">Reference proteome</keyword>
<evidence type="ECO:0000313" key="1">
    <source>
        <dbReference type="EMBL" id="TEB33483.1"/>
    </source>
</evidence>
<comment type="caution">
    <text evidence="1">The sequence shown here is derived from an EMBL/GenBank/DDBJ whole genome shotgun (WGS) entry which is preliminary data.</text>
</comment>
<dbReference type="EMBL" id="QPFP01000012">
    <property type="protein sequence ID" value="TEB33483.1"/>
    <property type="molecule type" value="Genomic_DNA"/>
</dbReference>
<dbReference type="AlphaFoldDB" id="A0A4Y7TH33"/>
<protein>
    <submittedName>
        <fullName evidence="1">Uncharacterized protein</fullName>
    </submittedName>
</protein>
<dbReference type="Proteomes" id="UP000298030">
    <property type="component" value="Unassembled WGS sequence"/>
</dbReference>